<proteinExistence type="predicted"/>
<comment type="caution">
    <text evidence="1">The sequence shown here is derived from an EMBL/GenBank/DDBJ whole genome shotgun (WGS) entry which is preliminary data.</text>
</comment>
<dbReference type="EMBL" id="CM046515">
    <property type="protein sequence ID" value="KAI8649114.1"/>
    <property type="molecule type" value="Genomic_DNA"/>
</dbReference>
<evidence type="ECO:0000313" key="1">
    <source>
        <dbReference type="EMBL" id="KAI8649114.1"/>
    </source>
</evidence>
<reference evidence="1" key="1">
    <citation type="submission" date="2022-06" db="EMBL/GenBank/DDBJ databases">
        <title>Fusarium solani species complex genomes reveal bases of compartmentalisation and animal pathogenesis.</title>
        <authorList>
            <person name="Tsai I.J."/>
        </authorList>
    </citation>
    <scope>NUCLEOTIDE SEQUENCE</scope>
    <source>
        <strain evidence="1">Fu6.1</strain>
    </source>
</reference>
<name>A0ACC0QAZ8_9HYPO</name>
<organism evidence="1 2">
    <name type="scientific">Fusarium keratoplasticum</name>
    <dbReference type="NCBI Taxonomy" id="1328300"/>
    <lineage>
        <taxon>Eukaryota</taxon>
        <taxon>Fungi</taxon>
        <taxon>Dikarya</taxon>
        <taxon>Ascomycota</taxon>
        <taxon>Pezizomycotina</taxon>
        <taxon>Sordariomycetes</taxon>
        <taxon>Hypocreomycetidae</taxon>
        <taxon>Hypocreales</taxon>
        <taxon>Nectriaceae</taxon>
        <taxon>Fusarium</taxon>
        <taxon>Fusarium solani species complex</taxon>
    </lineage>
</organism>
<protein>
    <submittedName>
        <fullName evidence="1">Uncharacterized protein</fullName>
    </submittedName>
</protein>
<accession>A0ACC0QAZ8</accession>
<dbReference type="Proteomes" id="UP001065298">
    <property type="component" value="Chromosome 13"/>
</dbReference>
<sequence>MTNVEKWNKGINSACSNPCLGSCACVGVVGGSSLALTRAKPVGGVVMPTPTQAGMVNGCAKFHEVRTTTICQGISNYNKITLAQFLKWSPASGKDCSNLESETYFRSRTFWDVTVQCAPAGGWPSINHGTLAHLQMNDQAVALFCQLPYPDFDASQVAFTPRPSAGTDTLSLLILKTATFTGVG</sequence>
<gene>
    <name evidence="1" type="ORF">NCS57_01447500</name>
</gene>
<keyword evidence="2" id="KW-1185">Reference proteome</keyword>
<evidence type="ECO:0000313" key="2">
    <source>
        <dbReference type="Proteomes" id="UP001065298"/>
    </source>
</evidence>